<evidence type="ECO:0000313" key="1">
    <source>
        <dbReference type="EMBL" id="GAG98929.1"/>
    </source>
</evidence>
<protein>
    <submittedName>
        <fullName evidence="1">Uncharacterized protein</fullName>
    </submittedName>
</protein>
<proteinExistence type="predicted"/>
<sequence length="84" mass="9869">MSLCIQILALANAITHRDYRSTSRVQVRIFDDRIEFWNPGRLPEGWTVETLKKKHESKPFNPLFAKAFFWIKYIEEVGTGTNKI</sequence>
<dbReference type="Pfam" id="PF13749">
    <property type="entry name" value="HATPase_c_4"/>
    <property type="match status" value="1"/>
</dbReference>
<dbReference type="PANTHER" id="PTHR30595:SF6">
    <property type="entry name" value="SCHLAFEN ALBA-2 DOMAIN-CONTAINING PROTEIN"/>
    <property type="match status" value="1"/>
</dbReference>
<dbReference type="InterPro" id="IPR038475">
    <property type="entry name" value="RecG_C_sf"/>
</dbReference>
<feature type="non-terminal residue" evidence="1">
    <location>
        <position position="84"/>
    </location>
</feature>
<reference evidence="1" key="1">
    <citation type="journal article" date="2014" name="Front. Microbiol.">
        <title>High frequency of phylogenetically diverse reductive dehalogenase-homologous genes in deep subseafloor sedimentary metagenomes.</title>
        <authorList>
            <person name="Kawai M."/>
            <person name="Futagami T."/>
            <person name="Toyoda A."/>
            <person name="Takaki Y."/>
            <person name="Nishi S."/>
            <person name="Hori S."/>
            <person name="Arai W."/>
            <person name="Tsubouchi T."/>
            <person name="Morono Y."/>
            <person name="Uchiyama I."/>
            <person name="Ito T."/>
            <person name="Fujiyama A."/>
            <person name="Inagaki F."/>
            <person name="Takami H."/>
        </authorList>
    </citation>
    <scope>NUCLEOTIDE SEQUENCE</scope>
    <source>
        <strain evidence="1">Expedition CK06-06</strain>
    </source>
</reference>
<dbReference type="Gene3D" id="3.30.565.60">
    <property type="match status" value="1"/>
</dbReference>
<name>X1BT65_9ZZZZ</name>
<organism evidence="1">
    <name type="scientific">marine sediment metagenome</name>
    <dbReference type="NCBI Taxonomy" id="412755"/>
    <lineage>
        <taxon>unclassified sequences</taxon>
        <taxon>metagenomes</taxon>
        <taxon>ecological metagenomes</taxon>
    </lineage>
</organism>
<dbReference type="PANTHER" id="PTHR30595">
    <property type="entry name" value="GLPR-RELATED TRANSCRIPTIONAL REPRESSOR"/>
    <property type="match status" value="1"/>
</dbReference>
<accession>X1BT65</accession>
<comment type="caution">
    <text evidence="1">The sequence shown here is derived from an EMBL/GenBank/DDBJ whole genome shotgun (WGS) entry which is preliminary data.</text>
</comment>
<dbReference type="EMBL" id="BART01022641">
    <property type="protein sequence ID" value="GAG98929.1"/>
    <property type="molecule type" value="Genomic_DNA"/>
</dbReference>
<dbReference type="AlphaFoldDB" id="X1BT65"/>
<gene>
    <name evidence="1" type="ORF">S01H4_41406</name>
</gene>